<dbReference type="AlphaFoldDB" id="A0A4P0YGW3"/>
<proteinExistence type="predicted"/>
<gene>
    <name evidence="1" type="ORF">NCTC9183_06145</name>
</gene>
<dbReference type="EMBL" id="CABDVL010000003">
    <property type="protein sequence ID" value="VTM59527.1"/>
    <property type="molecule type" value="Genomic_DNA"/>
</dbReference>
<sequence>MRQLAGLNHRGHQGLGLFGNAKTEVGVAGGKARDAQHAQRIFTKRGRDMAQQALTEIVLSAVGVDNCAVGILGESVDRQVAAQQIGFEGDVRGGIAGKTGIARAGFALSAGQGILFPALRMEEHGKIAAYLLIARV</sequence>
<name>A0A4P0YGW3_KLEPN</name>
<dbReference type="Proteomes" id="UP000507695">
    <property type="component" value="Unassembled WGS sequence"/>
</dbReference>
<organism evidence="1">
    <name type="scientific">Klebsiella pneumoniae</name>
    <dbReference type="NCBI Taxonomy" id="573"/>
    <lineage>
        <taxon>Bacteria</taxon>
        <taxon>Pseudomonadati</taxon>
        <taxon>Pseudomonadota</taxon>
        <taxon>Gammaproteobacteria</taxon>
        <taxon>Enterobacterales</taxon>
        <taxon>Enterobacteriaceae</taxon>
        <taxon>Klebsiella/Raoultella group</taxon>
        <taxon>Klebsiella</taxon>
        <taxon>Klebsiella pneumoniae complex</taxon>
    </lineage>
</organism>
<protein>
    <submittedName>
        <fullName evidence="1">Uncharacterized protein</fullName>
    </submittedName>
</protein>
<reference evidence="1" key="1">
    <citation type="submission" date="2019-04" db="EMBL/GenBank/DDBJ databases">
        <authorList>
            <consortium name="Pathogen Informatics"/>
        </authorList>
    </citation>
    <scope>NUCLEOTIDE SEQUENCE</scope>
    <source>
        <strain evidence="1">NCTC9183</strain>
    </source>
</reference>
<evidence type="ECO:0000313" key="1">
    <source>
        <dbReference type="EMBL" id="VTM59527.1"/>
    </source>
</evidence>
<accession>A0A4P0YGW3</accession>